<dbReference type="KEGG" id="pfy:PFICI_12235"/>
<dbReference type="OMA" id="PEHEWEK"/>
<evidence type="ECO:0000313" key="1">
    <source>
        <dbReference type="EMBL" id="ETS75291.1"/>
    </source>
</evidence>
<protein>
    <submittedName>
        <fullName evidence="1">Uncharacterized protein</fullName>
    </submittedName>
</protein>
<evidence type="ECO:0000313" key="2">
    <source>
        <dbReference type="Proteomes" id="UP000030651"/>
    </source>
</evidence>
<accession>W3WR52</accession>
<dbReference type="RefSeq" id="XP_007839007.1">
    <property type="nucleotide sequence ID" value="XM_007840816.1"/>
</dbReference>
<dbReference type="OrthoDB" id="5333491at2759"/>
<name>W3WR52_PESFW</name>
<proteinExistence type="predicted"/>
<keyword evidence="2" id="KW-1185">Reference proteome</keyword>
<gene>
    <name evidence="1" type="ORF">PFICI_12235</name>
</gene>
<dbReference type="EMBL" id="KI912118">
    <property type="protein sequence ID" value="ETS75291.1"/>
    <property type="molecule type" value="Genomic_DNA"/>
</dbReference>
<dbReference type="Proteomes" id="UP000030651">
    <property type="component" value="Unassembled WGS sequence"/>
</dbReference>
<dbReference type="InParanoid" id="W3WR52"/>
<dbReference type="AlphaFoldDB" id="W3WR52"/>
<reference evidence="2" key="1">
    <citation type="journal article" date="2015" name="BMC Genomics">
        <title>Genomic and transcriptomic analysis of the endophytic fungus Pestalotiopsis fici reveals its lifestyle and high potential for synthesis of natural products.</title>
        <authorList>
            <person name="Wang X."/>
            <person name="Zhang X."/>
            <person name="Liu L."/>
            <person name="Xiang M."/>
            <person name="Wang W."/>
            <person name="Sun X."/>
            <person name="Che Y."/>
            <person name="Guo L."/>
            <person name="Liu G."/>
            <person name="Guo L."/>
            <person name="Wang C."/>
            <person name="Yin W.B."/>
            <person name="Stadler M."/>
            <person name="Zhang X."/>
            <person name="Liu X."/>
        </authorList>
    </citation>
    <scope>NUCLEOTIDE SEQUENCE [LARGE SCALE GENOMIC DNA]</scope>
    <source>
        <strain evidence="2">W106-1 / CGMCC3.15140</strain>
    </source>
</reference>
<sequence length="477" mass="52313">MASFDAPLDFVSSLEAGRVSKIVLNCIGLRSFSSIRLNSDAESLRQFVEIFSNADLQELVRSIHYDVILPPVSDKRLQNKLQSNAEAAENAVAFTRALSSLFTILSAWKVEGIDLYLTATSPSDDAALRDGSRSVHAKPGRNDLQYITFNGTVLSNAQLPSVRAIAALNTLKLDCHSGKASGRRLHPDLVCAMATALPALESAAWEFSMPPRRMAARRQTFREALAHLLMLPSLSSIRMLHITLHDKDPRNEETGPENFVLDGRDDGLSAAVQTTFTLPELRDIHFGGKWSLSPVAFKGGFGPSLASVYIDLSSVTPDGKWVFDIVPLPSDEEDVSDGDSPSESEQTFYDDFDSADSDAVDWVDKKAEAKANFELPATDSRGDPSPENFMPLATSIADAVSSSNGPLRVVEVHLLGSISHIHFGYLGSANEPAEQPRFSGNWPGWSRDKIQSQRQGLITRPSWQIFVWGEVVRWKNV</sequence>
<dbReference type="HOGENOM" id="CLU_029473_1_1_1"/>
<organism evidence="1 2">
    <name type="scientific">Pestalotiopsis fici (strain W106-1 / CGMCC3.15140)</name>
    <dbReference type="NCBI Taxonomy" id="1229662"/>
    <lineage>
        <taxon>Eukaryota</taxon>
        <taxon>Fungi</taxon>
        <taxon>Dikarya</taxon>
        <taxon>Ascomycota</taxon>
        <taxon>Pezizomycotina</taxon>
        <taxon>Sordariomycetes</taxon>
        <taxon>Xylariomycetidae</taxon>
        <taxon>Amphisphaeriales</taxon>
        <taxon>Sporocadaceae</taxon>
        <taxon>Pestalotiopsis</taxon>
    </lineage>
</organism>
<dbReference type="eggNOG" id="ENOG502ST92">
    <property type="taxonomic scope" value="Eukaryota"/>
</dbReference>
<dbReference type="GeneID" id="19277248"/>